<feature type="transmembrane region" description="Helical" evidence="1">
    <location>
        <begin position="466"/>
        <end position="488"/>
    </location>
</feature>
<sequence length="1057" mass="114141">MFEQIVRRGTLTTVVVLIVAVLGIVAALRIPVQMIPDLDVRVITVVTSWPGASPQDVEKEILIEQEEYLRNLPSLTRVLASASSGQARIELEFPFGTDITDMLIRVNNALSQVPSYPENVDEPRIFATSFSSNFFMFFAITPLPGNPRQLDLDLMVDFVEDSVRPRLSRILGVSEVAVWGGANRQIQILVDPARLAQRGLGLGDVRDAIRSRNRDRSGGEVEAGKRKYVLRTIGRFDSLDELNDLVLSRRGDTVTRLFDVAEVQLDHFEKRGYSSINGSPAISLAMRREAGSNVIDIKREALAELERLNAELLEPAGLSIRSTSDDVQYVENSVRNVWQNLILGALLATGVMFLFLRSFRTTLIGVIGVPICIIVAFVGLLLAGRTVNVISLAGIAFAIGMTLDNSIVVLESIELESKKGKARLQAALDGVKSVWPAVFASTMTTVLVFIPVAFVQQEAGQLYSDVAIAISAAILASMLVAITVLPTAAARFTPTTRQDNALHGIGERLRDRTLSAVDWMLATGRRRMTVVVSTLLVSGAIVVFLTPPAEYLPEGEEPKVFARMSAPPGYNMQAMKVIAEEIEAYFLPHVGADPDVFHRGESAVPAMKYMNLRYAADNVRIVAEPSDVGDIEALMDVMTAKYREYPGMRAFASRGSIISSNDGGTRSINLDISGARLEDIYRVALAAYRRAGEVFDNPRIQSQPSSLTLAQPMVEIRPDWERAAEAGLTAQELGFTVAALTDGSYVDEFFLDDDKIDIYLYSNVGQNAELETLGQLPVYTPTGSVLPLASLATIDETIDTDSLRRVNGRRTVTLNIIPPRSVALETGVDIVRDELVAQLREAGEIPAGVDITISGAADQLDATRDSLQGNYLVALVIIYLLLVAIFSHWGYPLLIMTSIPLGIAGGIVGLALLNGVGALLPALGMTAISQPFDMISMLGFLILMGTVVNNPILIVDLAVKNLHEGLAPVDAVSRAVSARLRPIAMSTITTLFGLAPLVLIPGAGTELYRGVGAIVMFGIMGAAIVTLTMLPALTVAVLNVMQRRGIATAPQASPSAS</sequence>
<evidence type="ECO:0000256" key="1">
    <source>
        <dbReference type="SAM" id="Phobius"/>
    </source>
</evidence>
<protein>
    <submittedName>
        <fullName evidence="2">Acriflavine resistance protein B</fullName>
    </submittedName>
</protein>
<dbReference type="GO" id="GO:0042910">
    <property type="term" value="F:xenobiotic transmembrane transporter activity"/>
    <property type="evidence" value="ECO:0007669"/>
    <property type="project" value="TreeGrafter"/>
</dbReference>
<dbReference type="GO" id="GO:0005886">
    <property type="term" value="C:plasma membrane"/>
    <property type="evidence" value="ECO:0007669"/>
    <property type="project" value="TreeGrafter"/>
</dbReference>
<feature type="transmembrane region" description="Helical" evidence="1">
    <location>
        <begin position="389"/>
        <end position="413"/>
    </location>
</feature>
<keyword evidence="1" id="KW-0472">Membrane</keyword>
<gene>
    <name evidence="2" type="ORF">GCM10007053_26370</name>
</gene>
<feature type="transmembrane region" description="Helical" evidence="1">
    <location>
        <begin position="337"/>
        <end position="356"/>
    </location>
</feature>
<dbReference type="PANTHER" id="PTHR32063">
    <property type="match status" value="1"/>
</dbReference>
<feature type="transmembrane region" description="Helical" evidence="1">
    <location>
        <begin position="871"/>
        <end position="891"/>
    </location>
</feature>
<feature type="transmembrane region" description="Helical" evidence="1">
    <location>
        <begin position="434"/>
        <end position="454"/>
    </location>
</feature>
<dbReference type="RefSeq" id="WP_189478239.1">
    <property type="nucleotide sequence ID" value="NZ_BMYM01000002.1"/>
</dbReference>
<reference evidence="2" key="1">
    <citation type="journal article" date="2014" name="Int. J. Syst. Evol. Microbiol.">
        <title>Complete genome sequence of Corynebacterium casei LMG S-19264T (=DSM 44701T), isolated from a smear-ripened cheese.</title>
        <authorList>
            <consortium name="US DOE Joint Genome Institute (JGI-PGF)"/>
            <person name="Walter F."/>
            <person name="Albersmeier A."/>
            <person name="Kalinowski J."/>
            <person name="Ruckert C."/>
        </authorList>
    </citation>
    <scope>NUCLEOTIDE SEQUENCE</scope>
    <source>
        <strain evidence="2">KCTC 23430</strain>
    </source>
</reference>
<feature type="transmembrane region" description="Helical" evidence="1">
    <location>
        <begin position="934"/>
        <end position="959"/>
    </location>
</feature>
<dbReference type="Proteomes" id="UP000644693">
    <property type="component" value="Unassembled WGS sequence"/>
</dbReference>
<dbReference type="Gene3D" id="3.30.70.1430">
    <property type="entry name" value="Multidrug efflux transporter AcrB pore domain"/>
    <property type="match status" value="2"/>
</dbReference>
<dbReference type="Gene3D" id="3.30.2090.10">
    <property type="entry name" value="Multidrug efflux transporter AcrB TolC docking domain, DN and DC subdomains"/>
    <property type="match status" value="2"/>
</dbReference>
<proteinExistence type="predicted"/>
<dbReference type="Gene3D" id="3.30.70.1320">
    <property type="entry name" value="Multidrug efflux transporter AcrB pore domain like"/>
    <property type="match status" value="1"/>
</dbReference>
<keyword evidence="3" id="KW-1185">Reference proteome</keyword>
<reference evidence="2" key="2">
    <citation type="submission" date="2020-09" db="EMBL/GenBank/DDBJ databases">
        <authorList>
            <person name="Sun Q."/>
            <person name="Kim S."/>
        </authorList>
    </citation>
    <scope>NUCLEOTIDE SEQUENCE</scope>
    <source>
        <strain evidence="2">KCTC 23430</strain>
    </source>
</reference>
<dbReference type="AlphaFoldDB" id="A0A918XLC9"/>
<dbReference type="InterPro" id="IPR001036">
    <property type="entry name" value="Acrflvin-R"/>
</dbReference>
<accession>A0A918XLC9</accession>
<dbReference type="SUPFAM" id="SSF82714">
    <property type="entry name" value="Multidrug efflux transporter AcrB TolC docking domain, DN and DC subdomains"/>
    <property type="match status" value="2"/>
</dbReference>
<dbReference type="Gene3D" id="1.20.1640.10">
    <property type="entry name" value="Multidrug efflux transporter AcrB transmembrane domain"/>
    <property type="match status" value="2"/>
</dbReference>
<dbReference type="EMBL" id="BMYM01000002">
    <property type="protein sequence ID" value="GHD37144.1"/>
    <property type="molecule type" value="Genomic_DNA"/>
</dbReference>
<feature type="transmembrane region" description="Helical" evidence="1">
    <location>
        <begin position="903"/>
        <end position="928"/>
    </location>
</feature>
<dbReference type="SUPFAM" id="SSF82866">
    <property type="entry name" value="Multidrug efflux transporter AcrB transmembrane domain"/>
    <property type="match status" value="2"/>
</dbReference>
<comment type="caution">
    <text evidence="2">The sequence shown here is derived from an EMBL/GenBank/DDBJ whole genome shotgun (WGS) entry which is preliminary data.</text>
</comment>
<dbReference type="PRINTS" id="PR00702">
    <property type="entry name" value="ACRIFLAVINRP"/>
</dbReference>
<feature type="transmembrane region" description="Helical" evidence="1">
    <location>
        <begin position="363"/>
        <end position="383"/>
    </location>
</feature>
<feature type="transmembrane region" description="Helical" evidence="1">
    <location>
        <begin position="528"/>
        <end position="546"/>
    </location>
</feature>
<keyword evidence="1" id="KW-1133">Transmembrane helix</keyword>
<dbReference type="Pfam" id="PF00873">
    <property type="entry name" value="ACR_tran"/>
    <property type="match status" value="1"/>
</dbReference>
<dbReference type="PANTHER" id="PTHR32063:SF0">
    <property type="entry name" value="SWARMING MOTILITY PROTEIN SWRC"/>
    <property type="match status" value="1"/>
</dbReference>
<feature type="transmembrane region" description="Helical" evidence="1">
    <location>
        <begin position="980"/>
        <end position="1000"/>
    </location>
</feature>
<organism evidence="2 3">
    <name type="scientific">Parahalioglobus pacificus</name>
    <dbReference type="NCBI Taxonomy" id="930806"/>
    <lineage>
        <taxon>Bacteria</taxon>
        <taxon>Pseudomonadati</taxon>
        <taxon>Pseudomonadota</taxon>
        <taxon>Gammaproteobacteria</taxon>
        <taxon>Cellvibrionales</taxon>
        <taxon>Halieaceae</taxon>
        <taxon>Parahalioglobus</taxon>
    </lineage>
</organism>
<name>A0A918XLC9_9GAMM</name>
<dbReference type="SUPFAM" id="SSF82693">
    <property type="entry name" value="Multidrug efflux transporter AcrB pore domain, PN1, PN2, PC1 and PC2 subdomains"/>
    <property type="match status" value="2"/>
</dbReference>
<evidence type="ECO:0000313" key="3">
    <source>
        <dbReference type="Proteomes" id="UP000644693"/>
    </source>
</evidence>
<dbReference type="InterPro" id="IPR027463">
    <property type="entry name" value="AcrB_DN_DC_subdom"/>
</dbReference>
<feature type="transmembrane region" description="Helical" evidence="1">
    <location>
        <begin position="1012"/>
        <end position="1038"/>
    </location>
</feature>
<keyword evidence="1" id="KW-0812">Transmembrane</keyword>
<dbReference type="Gene3D" id="3.30.70.1440">
    <property type="entry name" value="Multidrug efflux transporter AcrB pore domain"/>
    <property type="match status" value="1"/>
</dbReference>
<evidence type="ECO:0000313" key="2">
    <source>
        <dbReference type="EMBL" id="GHD37144.1"/>
    </source>
</evidence>